<feature type="compositionally biased region" description="Acidic residues" evidence="2">
    <location>
        <begin position="1"/>
        <end position="10"/>
    </location>
</feature>
<evidence type="ECO:0000256" key="1">
    <source>
        <dbReference type="SAM" id="Coils"/>
    </source>
</evidence>
<organism evidence="3 4">
    <name type="scientific">Symbiodinium natans</name>
    <dbReference type="NCBI Taxonomy" id="878477"/>
    <lineage>
        <taxon>Eukaryota</taxon>
        <taxon>Sar</taxon>
        <taxon>Alveolata</taxon>
        <taxon>Dinophyceae</taxon>
        <taxon>Suessiales</taxon>
        <taxon>Symbiodiniaceae</taxon>
        <taxon>Symbiodinium</taxon>
    </lineage>
</organism>
<protein>
    <submittedName>
        <fullName evidence="3">Uncharacterized protein</fullName>
    </submittedName>
</protein>
<evidence type="ECO:0000313" key="4">
    <source>
        <dbReference type="Proteomes" id="UP000604046"/>
    </source>
</evidence>
<feature type="coiled-coil region" evidence="1">
    <location>
        <begin position="63"/>
        <end position="97"/>
    </location>
</feature>
<dbReference type="EMBL" id="CAJNDS010002371">
    <property type="protein sequence ID" value="CAE7453140.1"/>
    <property type="molecule type" value="Genomic_DNA"/>
</dbReference>
<sequence>MDEPDEEEDEHTTNDHVTGSDTSSVGKKSDASSMNWRADALDVGENLAAEAVAKKGMSVDSIVALVQEERERWEEERQALELQAEELKEQLRSMQAVHSPDAEKKALKSEHQELRKVMKARSRFGAWVCERHMAESDDQETDAEKEELRRRTAAVFVTLRAARAAVGAASSESDVSPIRRPPGPGIRRG</sequence>
<feature type="compositionally biased region" description="Pro residues" evidence="2">
    <location>
        <begin position="179"/>
        <end position="189"/>
    </location>
</feature>
<comment type="caution">
    <text evidence="3">The sequence shown here is derived from an EMBL/GenBank/DDBJ whole genome shotgun (WGS) entry which is preliminary data.</text>
</comment>
<feature type="compositionally biased region" description="Polar residues" evidence="2">
    <location>
        <begin position="15"/>
        <end position="33"/>
    </location>
</feature>
<evidence type="ECO:0000256" key="2">
    <source>
        <dbReference type="SAM" id="MobiDB-lite"/>
    </source>
</evidence>
<accession>A0A812RRD4</accession>
<keyword evidence="4" id="KW-1185">Reference proteome</keyword>
<feature type="region of interest" description="Disordered" evidence="2">
    <location>
        <begin position="165"/>
        <end position="189"/>
    </location>
</feature>
<proteinExistence type="predicted"/>
<gene>
    <name evidence="3" type="ORF">SNAT2548_LOCUS24857</name>
</gene>
<dbReference type="OrthoDB" id="413785at2759"/>
<dbReference type="Proteomes" id="UP000604046">
    <property type="component" value="Unassembled WGS sequence"/>
</dbReference>
<feature type="region of interest" description="Disordered" evidence="2">
    <location>
        <begin position="1"/>
        <end position="33"/>
    </location>
</feature>
<name>A0A812RRD4_9DINO</name>
<evidence type="ECO:0000313" key="3">
    <source>
        <dbReference type="EMBL" id="CAE7453140.1"/>
    </source>
</evidence>
<reference evidence="3" key="1">
    <citation type="submission" date="2021-02" db="EMBL/GenBank/DDBJ databases">
        <authorList>
            <person name="Dougan E. K."/>
            <person name="Rhodes N."/>
            <person name="Thang M."/>
            <person name="Chan C."/>
        </authorList>
    </citation>
    <scope>NUCLEOTIDE SEQUENCE</scope>
</reference>
<dbReference type="AlphaFoldDB" id="A0A812RRD4"/>
<keyword evidence="1" id="KW-0175">Coiled coil</keyword>